<keyword evidence="1" id="KW-0472">Membrane</keyword>
<name>A0A3B0SEU4_9ZZZZ</name>
<feature type="transmembrane region" description="Helical" evidence="1">
    <location>
        <begin position="20"/>
        <end position="39"/>
    </location>
</feature>
<reference evidence="3" key="1">
    <citation type="submission" date="2018-06" db="EMBL/GenBank/DDBJ databases">
        <authorList>
            <person name="Zhirakovskaya E."/>
        </authorList>
    </citation>
    <scope>NUCLEOTIDE SEQUENCE</scope>
</reference>
<keyword evidence="1" id="KW-1133">Transmembrane helix</keyword>
<proteinExistence type="predicted"/>
<gene>
    <name evidence="3" type="ORF">MNBD_ACTINO02-458</name>
</gene>
<evidence type="ECO:0000256" key="1">
    <source>
        <dbReference type="SAM" id="Phobius"/>
    </source>
</evidence>
<organism evidence="3">
    <name type="scientific">hydrothermal vent metagenome</name>
    <dbReference type="NCBI Taxonomy" id="652676"/>
    <lineage>
        <taxon>unclassified sequences</taxon>
        <taxon>metagenomes</taxon>
        <taxon>ecological metagenomes</taxon>
    </lineage>
</organism>
<protein>
    <recommendedName>
        <fullName evidence="2">SLH domain-containing protein</fullName>
    </recommendedName>
</protein>
<sequence>MREENVSFKKLREKGSRKLLVAVATMMVVSVVPVAVFAASDTFTDDDGSIFETDIEWLAGAGVTAGCNPPANTDFCPEDNVTRGQMAAFMRRFAEYLGAEDATVANADNAELLGGMSPTDFQPALYAFDTDSLVTVNSDTTFTIASGTVVTSSVVGCPLGTTPRADILVRASGYVTSLDVGETATLRIVANDEAEMGTSRVLADTSSAFATEWLFSTNGGTQTFDLVADEATGDVYSARNGQITVEVVQDTRCAAFVLTLNSSPDEAVSYDE</sequence>
<dbReference type="InterPro" id="IPR001119">
    <property type="entry name" value="SLH_dom"/>
</dbReference>
<keyword evidence="1" id="KW-0812">Transmembrane</keyword>
<accession>A0A3B0SEU4</accession>
<dbReference type="EMBL" id="UOEK01000164">
    <property type="protein sequence ID" value="VAV99476.1"/>
    <property type="molecule type" value="Genomic_DNA"/>
</dbReference>
<evidence type="ECO:0000313" key="3">
    <source>
        <dbReference type="EMBL" id="VAV99476.1"/>
    </source>
</evidence>
<dbReference type="AlphaFoldDB" id="A0A3B0SEU4"/>
<feature type="domain" description="SLH" evidence="2">
    <location>
        <begin position="38"/>
        <end position="104"/>
    </location>
</feature>
<evidence type="ECO:0000259" key="2">
    <source>
        <dbReference type="PROSITE" id="PS51272"/>
    </source>
</evidence>
<dbReference type="PROSITE" id="PS51272">
    <property type="entry name" value="SLH"/>
    <property type="match status" value="1"/>
</dbReference>